<organism evidence="4 5">
    <name type="scientific">Zopfia rhizophila CBS 207.26</name>
    <dbReference type="NCBI Taxonomy" id="1314779"/>
    <lineage>
        <taxon>Eukaryota</taxon>
        <taxon>Fungi</taxon>
        <taxon>Dikarya</taxon>
        <taxon>Ascomycota</taxon>
        <taxon>Pezizomycotina</taxon>
        <taxon>Dothideomycetes</taxon>
        <taxon>Dothideomycetes incertae sedis</taxon>
        <taxon>Zopfiaceae</taxon>
        <taxon>Zopfia</taxon>
    </lineage>
</organism>
<dbReference type="AlphaFoldDB" id="A0A6A6DGX8"/>
<gene>
    <name evidence="4" type="ORF">K469DRAFT_379616</name>
</gene>
<feature type="compositionally biased region" description="Low complexity" evidence="2">
    <location>
        <begin position="191"/>
        <end position="203"/>
    </location>
</feature>
<dbReference type="SUPFAM" id="SSF57850">
    <property type="entry name" value="RING/U-box"/>
    <property type="match status" value="1"/>
</dbReference>
<evidence type="ECO:0000256" key="1">
    <source>
        <dbReference type="PROSITE-ProRule" id="PRU00175"/>
    </source>
</evidence>
<feature type="compositionally biased region" description="Pro residues" evidence="2">
    <location>
        <begin position="179"/>
        <end position="190"/>
    </location>
</feature>
<dbReference type="InterPro" id="IPR001841">
    <property type="entry name" value="Znf_RING"/>
</dbReference>
<proteinExistence type="predicted"/>
<feature type="compositionally biased region" description="Basic and acidic residues" evidence="2">
    <location>
        <begin position="242"/>
        <end position="251"/>
    </location>
</feature>
<keyword evidence="1" id="KW-0862">Zinc</keyword>
<keyword evidence="1" id="KW-0479">Metal-binding</keyword>
<dbReference type="InterPro" id="IPR013083">
    <property type="entry name" value="Znf_RING/FYVE/PHD"/>
</dbReference>
<feature type="domain" description="RING-type" evidence="3">
    <location>
        <begin position="367"/>
        <end position="422"/>
    </location>
</feature>
<feature type="region of interest" description="Disordered" evidence="2">
    <location>
        <begin position="176"/>
        <end position="316"/>
    </location>
</feature>
<reference evidence="4" key="1">
    <citation type="journal article" date="2020" name="Stud. Mycol.">
        <title>101 Dothideomycetes genomes: a test case for predicting lifestyles and emergence of pathogens.</title>
        <authorList>
            <person name="Haridas S."/>
            <person name="Albert R."/>
            <person name="Binder M."/>
            <person name="Bloem J."/>
            <person name="Labutti K."/>
            <person name="Salamov A."/>
            <person name="Andreopoulos B."/>
            <person name="Baker S."/>
            <person name="Barry K."/>
            <person name="Bills G."/>
            <person name="Bluhm B."/>
            <person name="Cannon C."/>
            <person name="Castanera R."/>
            <person name="Culley D."/>
            <person name="Daum C."/>
            <person name="Ezra D."/>
            <person name="Gonzalez J."/>
            <person name="Henrissat B."/>
            <person name="Kuo A."/>
            <person name="Liang C."/>
            <person name="Lipzen A."/>
            <person name="Lutzoni F."/>
            <person name="Magnuson J."/>
            <person name="Mondo S."/>
            <person name="Nolan M."/>
            <person name="Ohm R."/>
            <person name="Pangilinan J."/>
            <person name="Park H.-J."/>
            <person name="Ramirez L."/>
            <person name="Alfaro M."/>
            <person name="Sun H."/>
            <person name="Tritt A."/>
            <person name="Yoshinaga Y."/>
            <person name="Zwiers L.-H."/>
            <person name="Turgeon B."/>
            <person name="Goodwin S."/>
            <person name="Spatafora J."/>
            <person name="Crous P."/>
            <person name="Grigoriev I."/>
        </authorList>
    </citation>
    <scope>NUCLEOTIDE SEQUENCE</scope>
    <source>
        <strain evidence="4">CBS 207.26</strain>
    </source>
</reference>
<dbReference type="Gene3D" id="3.30.40.10">
    <property type="entry name" value="Zinc/RING finger domain, C3HC4 (zinc finger)"/>
    <property type="match status" value="1"/>
</dbReference>
<name>A0A6A6DGX8_9PEZI</name>
<dbReference type="PROSITE" id="PS50089">
    <property type="entry name" value="ZF_RING_2"/>
    <property type="match status" value="1"/>
</dbReference>
<sequence length="475" mass="52885">MAESNFSPPPQDSYLGVPNPPVAHSPHLETAAQALPFSPAFANYHASFSFQASGFQQYDPIRHGSQVPGSALGYTPLSSFRRARGGQFHQMSPPASNSAGYGSYVPYRPSGPIPYHGLQMPGSPQSELPQSRNDTDMALPLQFEHGMTTGAPAFSVPHLQVPPHLMQSFDLTAARPLGFIPPGPPSPPTVPLDTSVTTSTTPPRGSVRGANPGQLDQGRHFSSPSGRSYERPHRHYPQGHQGPDRRPEVTSHRPPSNGAHPRRPGRSASPRTTSHRRTFDRYAVDLDSRTASAAAETDEPTARRRRQEAHERVQERFPERQRHFPQFRRPHFVVDGNSTTASQMQALRDKLRHFLPTQLPKGSSKQCDICQKDYSAKHVDPSEEEEVAIQLPCKHVFGEHCINTWFETCKTHKNKITCPMCRKLLIEPIERFPPSFFPAAAAMPELMEYLSRREHLSPADLARLSRELDSNDPRI</sequence>
<keyword evidence="5" id="KW-1185">Reference proteome</keyword>
<feature type="compositionally biased region" description="Basic and acidic residues" evidence="2">
    <location>
        <begin position="277"/>
        <end position="288"/>
    </location>
</feature>
<dbReference type="EMBL" id="ML994692">
    <property type="protein sequence ID" value="KAF2177210.1"/>
    <property type="molecule type" value="Genomic_DNA"/>
</dbReference>
<evidence type="ECO:0000313" key="5">
    <source>
        <dbReference type="Proteomes" id="UP000800200"/>
    </source>
</evidence>
<protein>
    <recommendedName>
        <fullName evidence="3">RING-type domain-containing protein</fullName>
    </recommendedName>
</protein>
<dbReference type="Pfam" id="PF13639">
    <property type="entry name" value="zf-RING_2"/>
    <property type="match status" value="1"/>
</dbReference>
<dbReference type="Proteomes" id="UP000800200">
    <property type="component" value="Unassembled WGS sequence"/>
</dbReference>
<evidence type="ECO:0000259" key="3">
    <source>
        <dbReference type="PROSITE" id="PS50089"/>
    </source>
</evidence>
<dbReference type="GO" id="GO:0008270">
    <property type="term" value="F:zinc ion binding"/>
    <property type="evidence" value="ECO:0007669"/>
    <property type="project" value="UniProtKB-KW"/>
</dbReference>
<evidence type="ECO:0000313" key="4">
    <source>
        <dbReference type="EMBL" id="KAF2177210.1"/>
    </source>
</evidence>
<accession>A0A6A6DGX8</accession>
<keyword evidence="1" id="KW-0863">Zinc-finger</keyword>
<evidence type="ECO:0000256" key="2">
    <source>
        <dbReference type="SAM" id="MobiDB-lite"/>
    </source>
</evidence>
<feature type="region of interest" description="Disordered" evidence="2">
    <location>
        <begin position="1"/>
        <end position="25"/>
    </location>
</feature>
<dbReference type="OrthoDB" id="8062037at2759"/>